<evidence type="ECO:0000313" key="2">
    <source>
        <dbReference type="EMBL" id="CUH53247.1"/>
    </source>
</evidence>
<feature type="signal peptide" evidence="1">
    <location>
        <begin position="1"/>
        <end position="16"/>
    </location>
</feature>
<feature type="chain" id="PRO_5006061880" description="Lipoprotein" evidence="1">
    <location>
        <begin position="17"/>
        <end position="137"/>
    </location>
</feature>
<keyword evidence="1" id="KW-0732">Signal</keyword>
<protein>
    <recommendedName>
        <fullName evidence="4">Lipoprotein</fullName>
    </recommendedName>
</protein>
<sequence length="137" mass="14569">MKRWGLGLALSCVALAGCLSSEGFVTSSGVRVNPVNADVFEVAARPGQGVSDFWCGAGDYAWRALGAADNERVYVVGGAGPGVTSDSKDTMQFSLKQPGDVQGATGRQGKWGPHVGRNYFVGDARHQCNQMFRRFLP</sequence>
<proteinExistence type="predicted"/>
<reference evidence="2 3" key="1">
    <citation type="submission" date="2015-09" db="EMBL/GenBank/DDBJ databases">
        <authorList>
            <consortium name="Swine Surveillance"/>
        </authorList>
    </citation>
    <scope>NUCLEOTIDE SEQUENCE [LARGE SCALE GENOMIC DNA]</scope>
    <source>
        <strain evidence="2 3">CECT 7688</strain>
    </source>
</reference>
<dbReference type="OrthoDB" id="7875627at2"/>
<dbReference type="EMBL" id="CYPW01000027">
    <property type="protein sequence ID" value="CUH53247.1"/>
    <property type="molecule type" value="Genomic_DNA"/>
</dbReference>
<name>A0A0P1ERW6_9RHOB</name>
<gene>
    <name evidence="2" type="ORF">SHM7688_02700</name>
</gene>
<evidence type="ECO:0008006" key="4">
    <source>
        <dbReference type="Google" id="ProtNLM"/>
    </source>
</evidence>
<evidence type="ECO:0000313" key="3">
    <source>
        <dbReference type="Proteomes" id="UP000054823"/>
    </source>
</evidence>
<evidence type="ECO:0000256" key="1">
    <source>
        <dbReference type="SAM" id="SignalP"/>
    </source>
</evidence>
<dbReference type="Proteomes" id="UP000054823">
    <property type="component" value="Unassembled WGS sequence"/>
</dbReference>
<accession>A0A0P1ERW6</accession>
<dbReference type="RefSeq" id="WP_144432587.1">
    <property type="nucleotide sequence ID" value="NZ_CYPW01000027.1"/>
</dbReference>
<dbReference type="AlphaFoldDB" id="A0A0P1ERW6"/>
<organism evidence="2 3">
    <name type="scientific">Shimia marina</name>
    <dbReference type="NCBI Taxonomy" id="321267"/>
    <lineage>
        <taxon>Bacteria</taxon>
        <taxon>Pseudomonadati</taxon>
        <taxon>Pseudomonadota</taxon>
        <taxon>Alphaproteobacteria</taxon>
        <taxon>Rhodobacterales</taxon>
        <taxon>Roseobacteraceae</taxon>
    </lineage>
</organism>
<keyword evidence="3" id="KW-1185">Reference proteome</keyword>
<dbReference type="PROSITE" id="PS51257">
    <property type="entry name" value="PROKAR_LIPOPROTEIN"/>
    <property type="match status" value="1"/>
</dbReference>